<proteinExistence type="predicted"/>
<accession>A0A423PFZ3</accession>
<gene>
    <name evidence="2" type="ORF">SAOR_15070</name>
</gene>
<dbReference type="SUPFAM" id="SSF54637">
    <property type="entry name" value="Thioesterase/thiol ester dehydrase-isomerase"/>
    <property type="match status" value="2"/>
</dbReference>
<dbReference type="InterPro" id="IPR029069">
    <property type="entry name" value="HotDog_dom_sf"/>
</dbReference>
<dbReference type="GO" id="GO:0019171">
    <property type="term" value="F:(3R)-hydroxyacyl-[acyl-carrier-protein] dehydratase activity"/>
    <property type="evidence" value="ECO:0007669"/>
    <property type="project" value="TreeGrafter"/>
</dbReference>
<dbReference type="AlphaFoldDB" id="A0A423PFZ3"/>
<dbReference type="PANTHER" id="PTHR28152:SF1">
    <property type="entry name" value="HYDROXYACYL-THIOESTER DEHYDRATASE TYPE 2, MITOCHONDRIAL"/>
    <property type="match status" value="1"/>
</dbReference>
<feature type="domain" description="FAS1-like dehydratase" evidence="1">
    <location>
        <begin position="77"/>
        <end position="136"/>
    </location>
</feature>
<evidence type="ECO:0000313" key="2">
    <source>
        <dbReference type="EMBL" id="ROO24512.1"/>
    </source>
</evidence>
<comment type="caution">
    <text evidence="2">The sequence shown here is derived from an EMBL/GenBank/DDBJ whole genome shotgun (WGS) entry which is preliminary data.</text>
</comment>
<dbReference type="Gene3D" id="3.10.129.10">
    <property type="entry name" value="Hotdog Thioesterase"/>
    <property type="match status" value="2"/>
</dbReference>
<dbReference type="Pfam" id="PF13452">
    <property type="entry name" value="FAS1_DH_region"/>
    <property type="match status" value="1"/>
</dbReference>
<sequence length="281" mass="31126">MSTDNPRDWIGNGERCEDDLAPALADRIAATFGAPRPEPGQALPHLWHWAFFQIPVDAEGLGADGHPARGGFLPPAHGRNRMWAGGRLWFHAPLWVGEPAVRESEITDIQEKQGRSGALLFVTVRHRYRQAAAVAVEEEQDIVYREPSAPRLSLDRPMPDPDWSETITPDPTLLFRYSAVTFNSHRIHYDWPYVTDAEGYPGLVVHGPLIATTLLHAFARAHPGARIDTFAFRGLRPLIAPAPFMARGVIESPGAARLWAANDNGPAHEAELTFTEQTQDD</sequence>
<evidence type="ECO:0000313" key="3">
    <source>
        <dbReference type="Proteomes" id="UP000283993"/>
    </source>
</evidence>
<dbReference type="EMBL" id="AYKH01000042">
    <property type="protein sequence ID" value="ROO24512.1"/>
    <property type="molecule type" value="Genomic_DNA"/>
</dbReference>
<dbReference type="PANTHER" id="PTHR28152">
    <property type="entry name" value="HYDROXYACYL-THIOESTER DEHYDRATASE TYPE 2, MITOCHONDRIAL"/>
    <property type="match status" value="1"/>
</dbReference>
<dbReference type="RefSeq" id="WP_123632144.1">
    <property type="nucleotide sequence ID" value="NZ_AYKH01000042.1"/>
</dbReference>
<organism evidence="2 3">
    <name type="scientific">Salinisphaera orenii MK-B5</name>
    <dbReference type="NCBI Taxonomy" id="856730"/>
    <lineage>
        <taxon>Bacteria</taxon>
        <taxon>Pseudomonadati</taxon>
        <taxon>Pseudomonadota</taxon>
        <taxon>Gammaproteobacteria</taxon>
        <taxon>Salinisphaerales</taxon>
        <taxon>Salinisphaeraceae</taxon>
        <taxon>Salinisphaera</taxon>
    </lineage>
</organism>
<dbReference type="InterPro" id="IPR039569">
    <property type="entry name" value="FAS1-like_DH_region"/>
</dbReference>
<evidence type="ECO:0000259" key="1">
    <source>
        <dbReference type="Pfam" id="PF13452"/>
    </source>
</evidence>
<dbReference type="InterPro" id="IPR052741">
    <property type="entry name" value="Mitochondrial_HTD2"/>
</dbReference>
<reference evidence="2 3" key="1">
    <citation type="submission" date="2013-10" db="EMBL/GenBank/DDBJ databases">
        <title>Salinisphaera orenii MK-B5 Genome Sequencing.</title>
        <authorList>
            <person name="Lai Q."/>
            <person name="Li C."/>
            <person name="Shao Z."/>
        </authorList>
    </citation>
    <scope>NUCLEOTIDE SEQUENCE [LARGE SCALE GENOMIC DNA]</scope>
    <source>
        <strain evidence="2 3">MK-B5</strain>
    </source>
</reference>
<protein>
    <submittedName>
        <fullName evidence="2">Itaconyl-CoA hydratase</fullName>
    </submittedName>
</protein>
<keyword evidence="3" id="KW-1185">Reference proteome</keyword>
<name>A0A423PFZ3_9GAMM</name>
<dbReference type="Proteomes" id="UP000283993">
    <property type="component" value="Unassembled WGS sequence"/>
</dbReference>